<name>A0A9R0WR66_TRITD</name>
<evidence type="ECO:0000313" key="2">
    <source>
        <dbReference type="EMBL" id="VAI20928.1"/>
    </source>
</evidence>
<dbReference type="PANTHER" id="PTHR31189:SF44">
    <property type="entry name" value="CUPIN TYPE-1 DOMAIN-CONTAINING PROTEIN"/>
    <property type="match status" value="1"/>
</dbReference>
<dbReference type="Proteomes" id="UP000324705">
    <property type="component" value="Chromosome 5A"/>
</dbReference>
<dbReference type="InterPro" id="IPR050253">
    <property type="entry name" value="Seed_Storage-Functional"/>
</dbReference>
<dbReference type="InterPro" id="IPR014710">
    <property type="entry name" value="RmlC-like_jellyroll"/>
</dbReference>
<dbReference type="Pfam" id="PF00190">
    <property type="entry name" value="Cupin_1"/>
    <property type="match status" value="1"/>
</dbReference>
<feature type="domain" description="Cupin type-1" evidence="1">
    <location>
        <begin position="203"/>
        <end position="375"/>
    </location>
</feature>
<keyword evidence="3" id="KW-1185">Reference proteome</keyword>
<dbReference type="SMART" id="SM00835">
    <property type="entry name" value="Cupin_1"/>
    <property type="match status" value="2"/>
</dbReference>
<gene>
    <name evidence="2" type="ORF">TRITD_5Av1G192290</name>
</gene>
<organism evidence="2 3">
    <name type="scientific">Triticum turgidum subsp. durum</name>
    <name type="common">Durum wheat</name>
    <name type="synonym">Triticum durum</name>
    <dbReference type="NCBI Taxonomy" id="4567"/>
    <lineage>
        <taxon>Eukaryota</taxon>
        <taxon>Viridiplantae</taxon>
        <taxon>Streptophyta</taxon>
        <taxon>Embryophyta</taxon>
        <taxon>Tracheophyta</taxon>
        <taxon>Spermatophyta</taxon>
        <taxon>Magnoliopsida</taxon>
        <taxon>Liliopsida</taxon>
        <taxon>Poales</taxon>
        <taxon>Poaceae</taxon>
        <taxon>BOP clade</taxon>
        <taxon>Pooideae</taxon>
        <taxon>Triticodae</taxon>
        <taxon>Triticeae</taxon>
        <taxon>Triticinae</taxon>
        <taxon>Triticum</taxon>
    </lineage>
</organism>
<dbReference type="Gramene" id="TRITD5Av1G192290.3">
    <property type="protein sequence ID" value="TRITD5Av1G192290.3"/>
    <property type="gene ID" value="TRITD5Av1G192290"/>
</dbReference>
<dbReference type="OMA" id="VRICGFR"/>
<accession>A0A9R0WR66</accession>
<dbReference type="SUPFAM" id="SSF51182">
    <property type="entry name" value="RmlC-like cupins"/>
    <property type="match status" value="2"/>
</dbReference>
<dbReference type="PANTHER" id="PTHR31189">
    <property type="entry name" value="OS03G0336100 PROTEIN-RELATED"/>
    <property type="match status" value="1"/>
</dbReference>
<evidence type="ECO:0000313" key="3">
    <source>
        <dbReference type="Proteomes" id="UP000324705"/>
    </source>
</evidence>
<sequence length="386" mass="40175">MQGKTDMSAKGGKALVQSDAGAYVAWSGVDQPELTAEGLGCGLLVLRPLSFALPHYADSHKFGYVLLGSGVAGVLPVATGNASSAARERVVRLEVGDVIAVRTGDVSWWYNDSDGDADDLSILFMGDTERAVSPGDISYFFLAGGNSVLGGFDMGLLARSWPGVTKEQAAAVFRSQPAVLLTGLSTKLPGVCPREHDRKGLVVNAGQVAAGTLETLTAADLAALGDLGISAVIGRLDPGAACAPWVLREGAAQAVYVARGSAGAGVFLRGRRDAAAGRGGRRGECVRRTAVRGGAHLRRRQRSRVGVPGQERQVRICGFRHFASLYVKWQSLLIMLSCSHGRPAVEHLTGDGSVLGGLTAQVLQASLSVAPELVELLGGRSAEPSH</sequence>
<protein>
    <recommendedName>
        <fullName evidence="1">Cupin type-1 domain-containing protein</fullName>
    </recommendedName>
</protein>
<feature type="domain" description="Cupin type-1" evidence="1">
    <location>
        <begin position="5"/>
        <end position="170"/>
    </location>
</feature>
<reference evidence="2 3" key="1">
    <citation type="submission" date="2017-09" db="EMBL/GenBank/DDBJ databases">
        <authorList>
            <consortium name="International Durum Wheat Genome Sequencing Consortium (IDWGSC)"/>
            <person name="Milanesi L."/>
        </authorList>
    </citation>
    <scope>NUCLEOTIDE SEQUENCE [LARGE SCALE GENOMIC DNA]</scope>
    <source>
        <strain evidence="3">cv. Svevo</strain>
    </source>
</reference>
<dbReference type="InterPro" id="IPR011051">
    <property type="entry name" value="RmlC_Cupin_sf"/>
</dbReference>
<evidence type="ECO:0000259" key="1">
    <source>
        <dbReference type="SMART" id="SM00835"/>
    </source>
</evidence>
<dbReference type="Gene3D" id="2.60.120.10">
    <property type="entry name" value="Jelly Rolls"/>
    <property type="match status" value="2"/>
</dbReference>
<dbReference type="InterPro" id="IPR006045">
    <property type="entry name" value="Cupin_1"/>
</dbReference>
<dbReference type="EMBL" id="LT934119">
    <property type="protein sequence ID" value="VAI20928.1"/>
    <property type="molecule type" value="Genomic_DNA"/>
</dbReference>
<proteinExistence type="predicted"/>
<dbReference type="AlphaFoldDB" id="A0A9R0WR66"/>